<sequence length="96" mass="10639">MTTEPTVPDDRALTPYDPEMRALVKQEMPNASEQVQNETIALIEAIKKRAQSEAQGAGEVTRDAYLTAVRQIREVIEQDLTTQPSSAFLRAVSPPK</sequence>
<accession>A0A951PKV5</accession>
<name>A0A951PKV5_9CYAN</name>
<dbReference type="EMBL" id="JAHHIF010000018">
    <property type="protein sequence ID" value="MBW4545815.1"/>
    <property type="molecule type" value="Genomic_DNA"/>
</dbReference>
<protein>
    <submittedName>
        <fullName evidence="1">Uncharacterized protein</fullName>
    </submittedName>
</protein>
<reference evidence="1" key="2">
    <citation type="journal article" date="2022" name="Microbiol. Resour. Announc.">
        <title>Metagenome Sequencing to Explore Phylogenomics of Terrestrial Cyanobacteria.</title>
        <authorList>
            <person name="Ward R.D."/>
            <person name="Stajich J.E."/>
            <person name="Johansen J.R."/>
            <person name="Huntemann M."/>
            <person name="Clum A."/>
            <person name="Foster B."/>
            <person name="Foster B."/>
            <person name="Roux S."/>
            <person name="Palaniappan K."/>
            <person name="Varghese N."/>
            <person name="Mukherjee S."/>
            <person name="Reddy T.B.K."/>
            <person name="Daum C."/>
            <person name="Copeland A."/>
            <person name="Chen I.A."/>
            <person name="Ivanova N.N."/>
            <person name="Kyrpides N.C."/>
            <person name="Shapiro N."/>
            <person name="Eloe-Fadrosh E.A."/>
            <person name="Pietrasiak N."/>
        </authorList>
    </citation>
    <scope>NUCLEOTIDE SEQUENCE</scope>
    <source>
        <strain evidence="1">CPER-KK1</strain>
    </source>
</reference>
<evidence type="ECO:0000313" key="2">
    <source>
        <dbReference type="Proteomes" id="UP000753908"/>
    </source>
</evidence>
<gene>
    <name evidence="1" type="ORF">KME25_15410</name>
</gene>
<comment type="caution">
    <text evidence="1">The sequence shown here is derived from an EMBL/GenBank/DDBJ whole genome shotgun (WGS) entry which is preliminary data.</text>
</comment>
<evidence type="ECO:0000313" key="1">
    <source>
        <dbReference type="EMBL" id="MBW4545815.1"/>
    </source>
</evidence>
<reference evidence="1" key="1">
    <citation type="submission" date="2021-05" db="EMBL/GenBank/DDBJ databases">
        <authorList>
            <person name="Pietrasiak N."/>
            <person name="Ward R."/>
            <person name="Stajich J.E."/>
            <person name="Kurbessoian T."/>
        </authorList>
    </citation>
    <scope>NUCLEOTIDE SEQUENCE</scope>
    <source>
        <strain evidence="1">CPER-KK1</strain>
    </source>
</reference>
<proteinExistence type="predicted"/>
<dbReference type="AlphaFoldDB" id="A0A951PKV5"/>
<dbReference type="Proteomes" id="UP000753908">
    <property type="component" value="Unassembled WGS sequence"/>
</dbReference>
<organism evidence="1 2">
    <name type="scientific">Symplocastrum torsivum CPER-KK1</name>
    <dbReference type="NCBI Taxonomy" id="450513"/>
    <lineage>
        <taxon>Bacteria</taxon>
        <taxon>Bacillati</taxon>
        <taxon>Cyanobacteriota</taxon>
        <taxon>Cyanophyceae</taxon>
        <taxon>Oscillatoriophycideae</taxon>
        <taxon>Oscillatoriales</taxon>
        <taxon>Microcoleaceae</taxon>
        <taxon>Symplocastrum</taxon>
    </lineage>
</organism>